<feature type="compositionally biased region" description="Basic residues" evidence="1">
    <location>
        <begin position="1"/>
        <end position="26"/>
    </location>
</feature>
<feature type="region of interest" description="Disordered" evidence="1">
    <location>
        <begin position="1"/>
        <end position="31"/>
    </location>
</feature>
<dbReference type="RefSeq" id="XP_007713445.1">
    <property type="nucleotide sequence ID" value="XM_007715255.1"/>
</dbReference>
<dbReference type="AlphaFoldDB" id="W6Y2V3"/>
<dbReference type="EMBL" id="KI964638">
    <property type="protein sequence ID" value="EUC32248.1"/>
    <property type="molecule type" value="Genomic_DNA"/>
</dbReference>
<dbReference type="Proteomes" id="UP000053841">
    <property type="component" value="Unassembled WGS sequence"/>
</dbReference>
<sequence length="74" mass="8645">RPGHCHSRRQKRHGTPKTPLRRRSGRKPSDDVLVSTRHMCYTEAPILAYRRVCSRQREQRTSKCMSTSRADNPV</sequence>
<organism evidence="2 3">
    <name type="scientific">Cochliobolus carbonum (strain 26-R-13)</name>
    <name type="common">Maize leaf spot fungus</name>
    <name type="synonym">Bipolaris zeicola</name>
    <dbReference type="NCBI Taxonomy" id="930089"/>
    <lineage>
        <taxon>Eukaryota</taxon>
        <taxon>Fungi</taxon>
        <taxon>Dikarya</taxon>
        <taxon>Ascomycota</taxon>
        <taxon>Pezizomycotina</taxon>
        <taxon>Dothideomycetes</taxon>
        <taxon>Pleosporomycetidae</taxon>
        <taxon>Pleosporales</taxon>
        <taxon>Pleosporineae</taxon>
        <taxon>Pleosporaceae</taxon>
        <taxon>Bipolaris</taxon>
    </lineage>
</organism>
<dbReference type="GeneID" id="19154755"/>
<evidence type="ECO:0000256" key="1">
    <source>
        <dbReference type="SAM" id="MobiDB-lite"/>
    </source>
</evidence>
<dbReference type="KEGG" id="bze:COCCADRAFT_99199"/>
<keyword evidence="3" id="KW-1185">Reference proteome</keyword>
<name>W6Y2V3_COCC2</name>
<reference evidence="2 3" key="1">
    <citation type="journal article" date="2013" name="PLoS Genet.">
        <title>Comparative genome structure, secondary metabolite, and effector coding capacity across Cochliobolus pathogens.</title>
        <authorList>
            <person name="Condon B.J."/>
            <person name="Leng Y."/>
            <person name="Wu D."/>
            <person name="Bushley K.E."/>
            <person name="Ohm R.A."/>
            <person name="Otillar R."/>
            <person name="Martin J."/>
            <person name="Schackwitz W."/>
            <person name="Grimwood J."/>
            <person name="MohdZainudin N."/>
            <person name="Xue C."/>
            <person name="Wang R."/>
            <person name="Manning V.A."/>
            <person name="Dhillon B."/>
            <person name="Tu Z.J."/>
            <person name="Steffenson B.J."/>
            <person name="Salamov A."/>
            <person name="Sun H."/>
            <person name="Lowry S."/>
            <person name="LaButti K."/>
            <person name="Han J."/>
            <person name="Copeland A."/>
            <person name="Lindquist E."/>
            <person name="Barry K."/>
            <person name="Schmutz J."/>
            <person name="Baker S.E."/>
            <person name="Ciuffetti L.M."/>
            <person name="Grigoriev I.V."/>
            <person name="Zhong S."/>
            <person name="Turgeon B.G."/>
        </authorList>
    </citation>
    <scope>NUCLEOTIDE SEQUENCE [LARGE SCALE GENOMIC DNA]</scope>
    <source>
        <strain evidence="2 3">26-R-13</strain>
    </source>
</reference>
<dbReference type="HOGENOM" id="CLU_2694405_0_0_1"/>
<gene>
    <name evidence="2" type="ORF">COCCADRAFT_99199</name>
</gene>
<evidence type="ECO:0000313" key="3">
    <source>
        <dbReference type="Proteomes" id="UP000053841"/>
    </source>
</evidence>
<dbReference type="OrthoDB" id="10303511at2759"/>
<evidence type="ECO:0000313" key="2">
    <source>
        <dbReference type="EMBL" id="EUC32248.1"/>
    </source>
</evidence>
<protein>
    <submittedName>
        <fullName evidence="2">Uncharacterized protein</fullName>
    </submittedName>
</protein>
<proteinExistence type="predicted"/>
<accession>W6Y2V3</accession>
<feature type="non-terminal residue" evidence="2">
    <location>
        <position position="1"/>
    </location>
</feature>